<evidence type="ECO:0000313" key="2">
    <source>
        <dbReference type="EMBL" id="EAX90480.1"/>
    </source>
</evidence>
<dbReference type="Proteomes" id="UP000001542">
    <property type="component" value="Unassembled WGS sequence"/>
</dbReference>
<dbReference type="FunFam" id="3.90.70.10:FF:000090">
    <property type="entry name" value="Clan CA, family C19, ubiquitin hydrolase-like cysteine peptidase"/>
    <property type="match status" value="1"/>
</dbReference>
<dbReference type="EMBL" id="DS114104">
    <property type="protein sequence ID" value="EAX90480.1"/>
    <property type="molecule type" value="Genomic_DNA"/>
</dbReference>
<dbReference type="RefSeq" id="XP_001303410.1">
    <property type="nucleotide sequence ID" value="XM_001303409.1"/>
</dbReference>
<feature type="domain" description="USP" evidence="1">
    <location>
        <begin position="1052"/>
        <end position="1340"/>
    </location>
</feature>
<sequence>MNYDDFACIALSCCGSSSEFGQIIPLVLEKIKQVIANKHLDPPEEDKTDTFLTFFIPDFLRTLLSSSSYQSSDYRDIKILLRDLLELSTKFFYDDTYKKTIFSIDTLLFTKNSALYQQNDPTSMFYTIWHSFIENSKFYFIELSHCIQDNFGQDESIFYFVFDAYKLSGKAAEFKICVENALQSYVNFLFGIDSILEKEPQRLKEFQFKALPLFIELLPELRSIQALSLLNILTNLLNSTQHKTRLLGADSIAQIARISQFSIAISDWARQEKIKKSLLNPVSVSLCNSLSPVIQVCLKNGNIEFELFTEFINECIKQQISESTISDFISTYCDNFQVDKQPELLEKIRSVEITENNIEIFAKILSNLEYHKKEALEILIKWSENKELSNDSQKILLNYIIKIVERASSTSIPECAVDYANRLIEEEDFDNALKIYTKLVRYNICSKDVIQEFIKSDGKLRKLGFDLEIQRFSQFEEMNLKKYNDRIDDYFWYFINELIKASKFRVYNNPNMSELKQIAKEYDYSKATPSFVDFVEQLSTDSPIYLFRVVKECENPEITKIAIDKLLKRGQNLSTIIEKQVIENIDNFNESFIRIIPIVDFFFQDLTNFHKFAKANIIPHFLPKTIDVIFVLGSREEEVTVTEDETAEDLVEQASVVFKEKVNLREFWSVLDTVKNREIKEGEEIVFAKPIIELNNVVKINSIIKFINHGLTEKLLVFVNEKSDISKSDMEKIFSLINKLPTSQDIKDALKEKDKTLELLETAKNIYYVKYIFESIRNLSQCSKDYLLKDDKEILHKIIKFLEMESPAEFKEEIINILKQYLEAEFVTKSDIHFILPNLIDIFVDETCSNDMRFNIIEIIQNLSYGELQQEITEIMKQKTEFLNLILQNLTKDNFEQFKEFVDKCDILPVIFEIVRSQISKENFDNKFILSLIEEKSEIGKYFSEKEFLEMSINLITLQNPEMVKFGVDFFYKLADKSEIVNEYVTFLINLILTTDNEDNKENIFKLFWKISEINEVYKTAFVTFVDDLVNLRIERFNYDYHLFNQSSTKSVGLLNLGSTCFFNAVIQQLFHLPCFTYIILTEKFENDISMHHLQRMLSELLISKQRYSDPKSFFDEWKGWNSQKINVKEQQDASEFMTIFIDKLPPDTSKLFKGSSVWTVRDLEGNILKRIEEDFTTISLQVRSFSNMNSSLNGFAKPGMLTGDNQYESDGQKIDAQHLTRLKVCPPILFFQLRRFEYNTRTGTRDKINDKFDISLKIKIDPLLETNEKQNYYLLNGIIMHSGGADSGHYLSYVKIQNNWIEFNDSEVSFIDQETVLEKAAAKGTLENCSAYILVYVKENFIQTDDNDEMVTFNDLEKYIPKDMKEEIYKMNEIFMKTQFAFSRIFLNYMMNDDNSGFDKKLNFFFHIFLHADYKEFPTRFFDKMIRQSSFNDSNLKLVISEHTDDVIELYLSLTNTDIVSKLNVFISSLSVQLTDDDKLFEFYQTVVDRLELFVENRMNVKNILKLIYDFSFNQKEKCQVFVDKIQEFIVLNYEKAEQMALTYKSNLFIGDVFNILSLYLDSVKIKILLKYSDMIIMTYSNRHPFYNLLVLLYENDKIDDEFFLETARANPSAMFSEFRKKFDTMKIEKSIIIVTFYERFHSLRDEILKFLITKDSINYVQSCRLLSKPLISLLFANKEEDRKSARNIIEIGFPVMRNDDILENYSENDDFLDFVDEFLKYFVKFANSEEKKDEKVMKDVLNYIVILCPFMREEEDLAIVSLITNSSEQNEIFNYLMFCSLLGSDFAEKYFTQIMEIVMNKIPHYDENRVSDETTSVLAALTCFAMNLDYNSDEIKNFLSQEVMKLFKNVMKTHGKDTSEYLFLETAYNEIENSKSEK</sequence>
<dbReference type="PANTHER" id="PTHR24006:SF827">
    <property type="entry name" value="UBIQUITIN CARBOXYL-TERMINAL HYDROLASE 34"/>
    <property type="match status" value="1"/>
</dbReference>
<dbReference type="GO" id="GO:0005829">
    <property type="term" value="C:cytosol"/>
    <property type="evidence" value="ECO:0000318"/>
    <property type="project" value="GO_Central"/>
</dbReference>
<keyword evidence="3" id="KW-1185">Reference proteome</keyword>
<dbReference type="PROSITE" id="PS00972">
    <property type="entry name" value="USP_1"/>
    <property type="match status" value="1"/>
</dbReference>
<proteinExistence type="predicted"/>
<organism evidence="2 3">
    <name type="scientific">Trichomonas vaginalis (strain ATCC PRA-98 / G3)</name>
    <dbReference type="NCBI Taxonomy" id="412133"/>
    <lineage>
        <taxon>Eukaryota</taxon>
        <taxon>Metamonada</taxon>
        <taxon>Parabasalia</taxon>
        <taxon>Trichomonadida</taxon>
        <taxon>Trichomonadidae</taxon>
        <taxon>Trichomonas</taxon>
    </lineage>
</organism>
<protein>
    <submittedName>
        <fullName evidence="2">Clan CA, family C19, ubiquitin hydrolase-like cysteine peptidase</fullName>
    </submittedName>
</protein>
<dbReference type="eggNOG" id="KOG1863">
    <property type="taxonomic scope" value="Eukaryota"/>
</dbReference>
<dbReference type="SMR" id="A2FX93"/>
<dbReference type="InterPro" id="IPR001394">
    <property type="entry name" value="Peptidase_C19_UCH"/>
</dbReference>
<name>A2FX93_TRIV3</name>
<reference evidence="2" key="2">
    <citation type="journal article" date="2007" name="Science">
        <title>Draft genome sequence of the sexually transmitted pathogen Trichomonas vaginalis.</title>
        <authorList>
            <person name="Carlton J.M."/>
            <person name="Hirt R.P."/>
            <person name="Silva J.C."/>
            <person name="Delcher A.L."/>
            <person name="Schatz M."/>
            <person name="Zhao Q."/>
            <person name="Wortman J.R."/>
            <person name="Bidwell S.L."/>
            <person name="Alsmark U.C.M."/>
            <person name="Besteiro S."/>
            <person name="Sicheritz-Ponten T."/>
            <person name="Noel C.J."/>
            <person name="Dacks J.B."/>
            <person name="Foster P.G."/>
            <person name="Simillion C."/>
            <person name="Van de Peer Y."/>
            <person name="Miranda-Saavedra D."/>
            <person name="Barton G.J."/>
            <person name="Westrop G.D."/>
            <person name="Mueller S."/>
            <person name="Dessi D."/>
            <person name="Fiori P.L."/>
            <person name="Ren Q."/>
            <person name="Paulsen I."/>
            <person name="Zhang H."/>
            <person name="Bastida-Corcuera F.D."/>
            <person name="Simoes-Barbosa A."/>
            <person name="Brown M.T."/>
            <person name="Hayes R.D."/>
            <person name="Mukherjee M."/>
            <person name="Okumura C.Y."/>
            <person name="Schneider R."/>
            <person name="Smith A.J."/>
            <person name="Vanacova S."/>
            <person name="Villalvazo M."/>
            <person name="Haas B.J."/>
            <person name="Pertea M."/>
            <person name="Feldblyum T.V."/>
            <person name="Utterback T.R."/>
            <person name="Shu C.L."/>
            <person name="Osoegawa K."/>
            <person name="de Jong P.J."/>
            <person name="Hrdy I."/>
            <person name="Horvathova L."/>
            <person name="Zubacova Z."/>
            <person name="Dolezal P."/>
            <person name="Malik S.B."/>
            <person name="Logsdon J.M. Jr."/>
            <person name="Henze K."/>
            <person name="Gupta A."/>
            <person name="Wang C.C."/>
            <person name="Dunne R.L."/>
            <person name="Upcroft J.A."/>
            <person name="Upcroft P."/>
            <person name="White O."/>
            <person name="Salzberg S.L."/>
            <person name="Tang P."/>
            <person name="Chiu C.-H."/>
            <person name="Lee Y.-S."/>
            <person name="Embley T.M."/>
            <person name="Coombs G.H."/>
            <person name="Mottram J.C."/>
            <person name="Tachezy J."/>
            <person name="Fraser-Liggett C.M."/>
            <person name="Johnson P.J."/>
        </authorList>
    </citation>
    <scope>NUCLEOTIDE SEQUENCE [LARGE SCALE GENOMIC DNA]</scope>
    <source>
        <strain evidence="2">G3</strain>
    </source>
</reference>
<dbReference type="Pfam" id="PF00443">
    <property type="entry name" value="UCH"/>
    <property type="match status" value="1"/>
</dbReference>
<dbReference type="Gene3D" id="1.25.10.10">
    <property type="entry name" value="Leucine-rich Repeat Variant"/>
    <property type="match status" value="1"/>
</dbReference>
<dbReference type="InterPro" id="IPR016024">
    <property type="entry name" value="ARM-type_fold"/>
</dbReference>
<accession>A2FX93</accession>
<dbReference type="PANTHER" id="PTHR24006">
    <property type="entry name" value="UBIQUITIN CARBOXYL-TERMINAL HYDROLASE"/>
    <property type="match status" value="1"/>
</dbReference>
<dbReference type="PROSITE" id="PS50235">
    <property type="entry name" value="USP_3"/>
    <property type="match status" value="1"/>
</dbReference>
<dbReference type="VEuPathDB" id="TrichDB:TVAG_424810"/>
<dbReference type="Gene3D" id="3.90.70.10">
    <property type="entry name" value="Cysteine proteinases"/>
    <property type="match status" value="1"/>
</dbReference>
<dbReference type="InParanoid" id="A2FX93"/>
<dbReference type="SUPFAM" id="SSF48371">
    <property type="entry name" value="ARM repeat"/>
    <property type="match status" value="1"/>
</dbReference>
<keyword evidence="2" id="KW-0378">Hydrolase</keyword>
<dbReference type="GO" id="GO:0004843">
    <property type="term" value="F:cysteine-type deubiquitinase activity"/>
    <property type="evidence" value="ECO:0000318"/>
    <property type="project" value="GO_Central"/>
</dbReference>
<dbReference type="VEuPathDB" id="TrichDB:TVAGG3_0434330"/>
<dbReference type="GO" id="GO:0031647">
    <property type="term" value="P:regulation of protein stability"/>
    <property type="evidence" value="ECO:0000318"/>
    <property type="project" value="GO_Central"/>
</dbReference>
<dbReference type="InterPro" id="IPR011989">
    <property type="entry name" value="ARM-like"/>
</dbReference>
<dbReference type="GO" id="GO:0005634">
    <property type="term" value="C:nucleus"/>
    <property type="evidence" value="ECO:0000318"/>
    <property type="project" value="GO_Central"/>
</dbReference>
<gene>
    <name evidence="2" type="ORF">TVAG_424810</name>
</gene>
<evidence type="ECO:0000313" key="3">
    <source>
        <dbReference type="Proteomes" id="UP000001542"/>
    </source>
</evidence>
<dbReference type="InterPro" id="IPR050164">
    <property type="entry name" value="Peptidase_C19"/>
</dbReference>
<dbReference type="KEGG" id="tva:4748165"/>
<evidence type="ECO:0000259" key="1">
    <source>
        <dbReference type="PROSITE" id="PS50235"/>
    </source>
</evidence>
<dbReference type="InterPro" id="IPR028889">
    <property type="entry name" value="USP"/>
</dbReference>
<dbReference type="InterPro" id="IPR018200">
    <property type="entry name" value="USP_CS"/>
</dbReference>
<dbReference type="GO" id="GO:0016579">
    <property type="term" value="P:protein deubiquitination"/>
    <property type="evidence" value="ECO:0007669"/>
    <property type="project" value="InterPro"/>
</dbReference>
<dbReference type="PROSITE" id="PS00973">
    <property type="entry name" value="USP_2"/>
    <property type="match status" value="1"/>
</dbReference>
<dbReference type="OrthoDB" id="2420415at2759"/>
<dbReference type="InterPro" id="IPR038765">
    <property type="entry name" value="Papain-like_cys_pep_sf"/>
</dbReference>
<reference evidence="2" key="1">
    <citation type="submission" date="2006-10" db="EMBL/GenBank/DDBJ databases">
        <authorList>
            <person name="Amadeo P."/>
            <person name="Zhao Q."/>
            <person name="Wortman J."/>
            <person name="Fraser-Liggett C."/>
            <person name="Carlton J."/>
        </authorList>
    </citation>
    <scope>NUCLEOTIDE SEQUENCE</scope>
    <source>
        <strain evidence="2">G3</strain>
    </source>
</reference>
<dbReference type="SUPFAM" id="SSF54001">
    <property type="entry name" value="Cysteine proteinases"/>
    <property type="match status" value="1"/>
</dbReference>